<dbReference type="STRING" id="7375.A0A0L0C1I6"/>
<feature type="compositionally biased region" description="Basic residues" evidence="1">
    <location>
        <begin position="22"/>
        <end position="31"/>
    </location>
</feature>
<gene>
    <name evidence="2" type="ORF">FF38_02534</name>
</gene>
<comment type="caution">
    <text evidence="2">The sequence shown here is derived from an EMBL/GenBank/DDBJ whole genome shotgun (WGS) entry which is preliminary data.</text>
</comment>
<feature type="region of interest" description="Disordered" evidence="1">
    <location>
        <begin position="79"/>
        <end position="104"/>
    </location>
</feature>
<dbReference type="EMBL" id="JRES01001125">
    <property type="protein sequence ID" value="KNC25294.1"/>
    <property type="molecule type" value="Genomic_DNA"/>
</dbReference>
<proteinExistence type="predicted"/>
<feature type="compositionally biased region" description="Polar residues" evidence="1">
    <location>
        <begin position="90"/>
        <end position="104"/>
    </location>
</feature>
<sequence length="178" mass="21332">MSSQIVYQHKKFAAKAEDYTHKKFGKHTNKRKHDELDEKENVSPITAQTILDLKAQEVNQMEKPLPKWKQTKALFRPWLEESDKKKEHTSTPLNATNNNILPQQHNATLEQQKRRRNHLDHRNHQQQQLAQQLRLQQLQQYNVYQYYQAAVMQQNLYLRHLQQLALQRQGQLFVFGQQ</sequence>
<name>A0A0L0C1I6_LUCCU</name>
<dbReference type="Proteomes" id="UP000037069">
    <property type="component" value="Unassembled WGS sequence"/>
</dbReference>
<feature type="region of interest" description="Disordered" evidence="1">
    <location>
        <begin position="109"/>
        <end position="128"/>
    </location>
</feature>
<feature type="compositionally biased region" description="Basic and acidic residues" evidence="1">
    <location>
        <begin position="79"/>
        <end position="89"/>
    </location>
</feature>
<evidence type="ECO:0000313" key="3">
    <source>
        <dbReference type="Proteomes" id="UP000037069"/>
    </source>
</evidence>
<evidence type="ECO:0000313" key="2">
    <source>
        <dbReference type="EMBL" id="KNC25294.1"/>
    </source>
</evidence>
<evidence type="ECO:0000256" key="1">
    <source>
        <dbReference type="SAM" id="MobiDB-lite"/>
    </source>
</evidence>
<feature type="region of interest" description="Disordered" evidence="1">
    <location>
        <begin position="22"/>
        <end position="43"/>
    </location>
</feature>
<dbReference type="AlphaFoldDB" id="A0A0L0C1I6"/>
<reference evidence="2 3" key="1">
    <citation type="journal article" date="2015" name="Nat. Commun.">
        <title>Lucilia cuprina genome unlocks parasitic fly biology to underpin future interventions.</title>
        <authorList>
            <person name="Anstead C.A."/>
            <person name="Korhonen P.K."/>
            <person name="Young N.D."/>
            <person name="Hall R.S."/>
            <person name="Jex A.R."/>
            <person name="Murali S.C."/>
            <person name="Hughes D.S."/>
            <person name="Lee S.F."/>
            <person name="Perry T."/>
            <person name="Stroehlein A.J."/>
            <person name="Ansell B.R."/>
            <person name="Breugelmans B."/>
            <person name="Hofmann A."/>
            <person name="Qu J."/>
            <person name="Dugan S."/>
            <person name="Lee S.L."/>
            <person name="Chao H."/>
            <person name="Dinh H."/>
            <person name="Han Y."/>
            <person name="Doddapaneni H.V."/>
            <person name="Worley K.C."/>
            <person name="Muzny D.M."/>
            <person name="Ioannidis P."/>
            <person name="Waterhouse R.M."/>
            <person name="Zdobnov E.M."/>
            <person name="James P.J."/>
            <person name="Bagnall N.H."/>
            <person name="Kotze A.C."/>
            <person name="Gibbs R.A."/>
            <person name="Richards S."/>
            <person name="Batterham P."/>
            <person name="Gasser R.B."/>
        </authorList>
    </citation>
    <scope>NUCLEOTIDE SEQUENCE [LARGE SCALE GENOMIC DNA]</scope>
    <source>
        <strain evidence="2 3">LS</strain>
        <tissue evidence="2">Full body</tissue>
    </source>
</reference>
<organism evidence="2 3">
    <name type="scientific">Lucilia cuprina</name>
    <name type="common">Green bottle fly</name>
    <name type="synonym">Australian sheep blowfly</name>
    <dbReference type="NCBI Taxonomy" id="7375"/>
    <lineage>
        <taxon>Eukaryota</taxon>
        <taxon>Metazoa</taxon>
        <taxon>Ecdysozoa</taxon>
        <taxon>Arthropoda</taxon>
        <taxon>Hexapoda</taxon>
        <taxon>Insecta</taxon>
        <taxon>Pterygota</taxon>
        <taxon>Neoptera</taxon>
        <taxon>Endopterygota</taxon>
        <taxon>Diptera</taxon>
        <taxon>Brachycera</taxon>
        <taxon>Muscomorpha</taxon>
        <taxon>Oestroidea</taxon>
        <taxon>Calliphoridae</taxon>
        <taxon>Luciliinae</taxon>
        <taxon>Lucilia</taxon>
    </lineage>
</organism>
<dbReference type="OrthoDB" id="8061986at2759"/>
<accession>A0A0L0C1I6</accession>
<keyword evidence="3" id="KW-1185">Reference proteome</keyword>
<protein>
    <submittedName>
        <fullName evidence="2">Uncharacterized protein</fullName>
    </submittedName>
</protein>
<feature type="compositionally biased region" description="Basic and acidic residues" evidence="1">
    <location>
        <begin position="32"/>
        <end position="41"/>
    </location>
</feature>